<reference evidence="1" key="1">
    <citation type="submission" date="2022-04" db="EMBL/GenBank/DDBJ databases">
        <authorList>
            <person name="Xu L."/>
            <person name="Lv Z."/>
        </authorList>
    </citation>
    <scope>NUCLEOTIDE SEQUENCE</scope>
    <source>
        <strain evidence="1">LV_2022a</strain>
    </source>
</reference>
<gene>
    <name evidence="1" type="ORF">MN116_006745</name>
</gene>
<organism evidence="1 2">
    <name type="scientific">Schistosoma mekongi</name>
    <name type="common">Parasitic worm</name>
    <dbReference type="NCBI Taxonomy" id="38744"/>
    <lineage>
        <taxon>Eukaryota</taxon>
        <taxon>Metazoa</taxon>
        <taxon>Spiralia</taxon>
        <taxon>Lophotrochozoa</taxon>
        <taxon>Platyhelminthes</taxon>
        <taxon>Trematoda</taxon>
        <taxon>Digenea</taxon>
        <taxon>Strigeidida</taxon>
        <taxon>Schistosomatoidea</taxon>
        <taxon>Schistosomatidae</taxon>
        <taxon>Schistosoma</taxon>
    </lineage>
</organism>
<dbReference type="EMBL" id="JALJAT010000005">
    <property type="protein sequence ID" value="KAK4469166.1"/>
    <property type="molecule type" value="Genomic_DNA"/>
</dbReference>
<evidence type="ECO:0000313" key="2">
    <source>
        <dbReference type="Proteomes" id="UP001292079"/>
    </source>
</evidence>
<keyword evidence="2" id="KW-1185">Reference proteome</keyword>
<proteinExistence type="predicted"/>
<reference evidence="1" key="2">
    <citation type="journal article" date="2023" name="Infect Dis Poverty">
        <title>Chromosome-scale genome of the human blood fluke Schistosoma mekongi and its implications for public health.</title>
        <authorList>
            <person name="Zhou M."/>
            <person name="Xu L."/>
            <person name="Xu D."/>
            <person name="Chen W."/>
            <person name="Khan J."/>
            <person name="Hu Y."/>
            <person name="Huang H."/>
            <person name="Wei H."/>
            <person name="Zhang Y."/>
            <person name="Chusongsang P."/>
            <person name="Tanasarnprasert K."/>
            <person name="Hu X."/>
            <person name="Limpanont Y."/>
            <person name="Lv Z."/>
        </authorList>
    </citation>
    <scope>NUCLEOTIDE SEQUENCE</scope>
    <source>
        <strain evidence="1">LV_2022a</strain>
    </source>
</reference>
<protein>
    <submittedName>
        <fullName evidence="1">Uncharacterized protein</fullName>
    </submittedName>
</protein>
<sequence length="78" mass="8562">MYFHNAAQSNTVDSSLARVINVSHGVASKRQSSISVSSTLIEHNSNVNNSEQQTQFTANVMHQNLMSIAKHVLSHLVN</sequence>
<evidence type="ECO:0000313" key="1">
    <source>
        <dbReference type="EMBL" id="KAK4469166.1"/>
    </source>
</evidence>
<dbReference type="AlphaFoldDB" id="A0AAE2D2S8"/>
<accession>A0AAE2D2S8</accession>
<comment type="caution">
    <text evidence="1">The sequence shown here is derived from an EMBL/GenBank/DDBJ whole genome shotgun (WGS) entry which is preliminary data.</text>
</comment>
<dbReference type="Proteomes" id="UP001292079">
    <property type="component" value="Unassembled WGS sequence"/>
</dbReference>
<name>A0AAE2D2S8_SCHME</name>